<gene>
    <name evidence="1" type="ORF">PSU93_09430</name>
</gene>
<protein>
    <submittedName>
        <fullName evidence="1">Uncharacterized protein</fullName>
    </submittedName>
</protein>
<comment type="caution">
    <text evidence="1">The sequence shown here is derived from an EMBL/GenBank/DDBJ whole genome shotgun (WGS) entry which is preliminary data.</text>
</comment>
<keyword evidence="2" id="KW-1185">Reference proteome</keyword>
<proteinExistence type="predicted"/>
<dbReference type="AlphaFoldDB" id="A0AA43Q6A9"/>
<name>A0AA43Q6A9_9GAMM</name>
<evidence type="ECO:0000313" key="2">
    <source>
        <dbReference type="Proteomes" id="UP001160519"/>
    </source>
</evidence>
<dbReference type="EMBL" id="JAQSDF010000027">
    <property type="protein sequence ID" value="MDI1231357.1"/>
    <property type="molecule type" value="Genomic_DNA"/>
</dbReference>
<dbReference type="Proteomes" id="UP001160519">
    <property type="component" value="Unassembled WGS sequence"/>
</dbReference>
<reference evidence="1" key="1">
    <citation type="submission" date="2023-01" db="EMBL/GenBank/DDBJ databases">
        <title>Biogeochemical cycle of methane in antarctic sediments.</title>
        <authorList>
            <person name="Roldan D.M."/>
            <person name="Menes R.J."/>
        </authorList>
    </citation>
    <scope>NUCLEOTIDE SEQUENCE [LARGE SCALE GENOMIC DNA]</scope>
    <source>
        <strain evidence="1">K-2018 MAG008</strain>
    </source>
</reference>
<sequence length="150" mass="16059">MQLNRCPVCHTRISLDALAQDEAGRELLGLLMKLDTETGPALVGYLSLFRSASRDLANDRALKLAREALGLGHHLAVAQAMRLTVDSLQGKSGKPLSNHNYLKKVLEDVTAAVGADSSALVRSTKVAPTLTKTSKTAQALQSLEDFGHAR</sequence>
<evidence type="ECO:0000313" key="1">
    <source>
        <dbReference type="EMBL" id="MDI1231357.1"/>
    </source>
</evidence>
<organism evidence="1 2">
    <name type="scientific">Candidatus Methylobacter titanis</name>
    <dbReference type="NCBI Taxonomy" id="3053457"/>
    <lineage>
        <taxon>Bacteria</taxon>
        <taxon>Pseudomonadati</taxon>
        <taxon>Pseudomonadota</taxon>
        <taxon>Gammaproteobacteria</taxon>
        <taxon>Methylococcales</taxon>
        <taxon>Methylococcaceae</taxon>
        <taxon>Methylobacter</taxon>
    </lineage>
</organism>
<accession>A0AA43Q6A9</accession>